<dbReference type="GO" id="GO:0042742">
    <property type="term" value="P:defense response to bacterium"/>
    <property type="evidence" value="ECO:0007669"/>
    <property type="project" value="UniProtKB-ARBA"/>
</dbReference>
<keyword evidence="3" id="KW-0677">Repeat</keyword>
<dbReference type="InterPro" id="IPR002182">
    <property type="entry name" value="NB-ARC"/>
</dbReference>
<evidence type="ECO:0000256" key="3">
    <source>
        <dbReference type="ARBA" id="ARBA00022737"/>
    </source>
</evidence>
<dbReference type="PANTHER" id="PTHR23155">
    <property type="entry name" value="DISEASE RESISTANCE PROTEIN RP"/>
    <property type="match status" value="1"/>
</dbReference>
<evidence type="ECO:0000256" key="4">
    <source>
        <dbReference type="ARBA" id="ARBA00022741"/>
    </source>
</evidence>
<protein>
    <recommendedName>
        <fullName evidence="13">AAA+ ATPase domain-containing protein</fullName>
    </recommendedName>
</protein>
<evidence type="ECO:0000313" key="12">
    <source>
        <dbReference type="Proteomes" id="UP000479710"/>
    </source>
</evidence>
<dbReference type="Gene3D" id="1.10.8.430">
    <property type="entry name" value="Helical domain of apoptotic protease-activating factors"/>
    <property type="match status" value="1"/>
</dbReference>
<keyword evidence="5" id="KW-0611">Plant defense</keyword>
<accession>A0A6G1FAC6</accession>
<evidence type="ECO:0008006" key="13">
    <source>
        <dbReference type="Google" id="ProtNLM"/>
    </source>
</evidence>
<dbReference type="PRINTS" id="PR00364">
    <property type="entry name" value="DISEASERSIST"/>
</dbReference>
<dbReference type="GO" id="GO:0002758">
    <property type="term" value="P:innate immune response-activating signaling pathway"/>
    <property type="evidence" value="ECO:0007669"/>
    <property type="project" value="UniProtKB-ARBA"/>
</dbReference>
<keyword evidence="6" id="KW-0175">Coiled coil</keyword>
<name>A0A6G1FAC6_9ORYZ</name>
<feature type="domain" description="Disease resistance protein winged helix" evidence="9">
    <location>
        <begin position="470"/>
        <end position="537"/>
    </location>
</feature>
<organism evidence="11 12">
    <name type="scientific">Oryza meyeriana var. granulata</name>
    <dbReference type="NCBI Taxonomy" id="110450"/>
    <lineage>
        <taxon>Eukaryota</taxon>
        <taxon>Viridiplantae</taxon>
        <taxon>Streptophyta</taxon>
        <taxon>Embryophyta</taxon>
        <taxon>Tracheophyta</taxon>
        <taxon>Spermatophyta</taxon>
        <taxon>Magnoliopsida</taxon>
        <taxon>Liliopsida</taxon>
        <taxon>Poales</taxon>
        <taxon>Poaceae</taxon>
        <taxon>BOP clade</taxon>
        <taxon>Oryzoideae</taxon>
        <taxon>Oryzeae</taxon>
        <taxon>Oryzinae</taxon>
        <taxon>Oryza</taxon>
        <taxon>Oryza meyeriana</taxon>
    </lineage>
</organism>
<feature type="domain" description="NB-ARC" evidence="7">
    <location>
        <begin position="225"/>
        <end position="381"/>
    </location>
</feature>
<dbReference type="Gene3D" id="3.40.50.300">
    <property type="entry name" value="P-loop containing nucleotide triphosphate hydrolases"/>
    <property type="match status" value="1"/>
</dbReference>
<sequence length="951" mass="106526">MCERERVVGKSYTPGSGSCSAEHIGIEQLSWGTVMEHAIVSAATGVLSPLIGKLSTLLEKEYAGLKGVRKEIVSLREEVSSMNATLLKLAAEDDPDVQDREWGNQIRDLSYDIEDCIDDFMLRVDQHGHTAKPDDKGFLQRSLSMLKALGARHDIAGKIRELKVRVDVMSKRHQRYKFQGSSSSSGLVDPRLHAFYAKEDSLVGIQEPRDEVISLLTQGEEGLVNKLKIVSIAGFGGLGKTTLATAVHRKLGEQQFDCRVLVPVSQSPDIMRIFQRILIEEFKEQPYIHNDLQGIINLLRSHLQHKRYLIVIDDLWDVSVWENALICAFPDNNLGSRVIITTRDNTVAEKCCGQHRECIYKMKALNERDSRKLFFNRIFGSEDDCPNELKAISYEILRKCGGLPLAIITIASLLASQAGKVKEEWEHVQNSLGTKLGTDPSLEVMQQILNLSYKNLPPHLRTCFLYLGAFPEDYVIWKDDLVRQWVAEGFVSKTHGVEIAGGYFNQLLNRSMIQPVKIGYNDEVLSCRVHDMMLELIIRKYSAEENFLTAVVGNSQEIKGSVHNVRRLFHYSDVGGRRAAPAIRIGLHKVRSLAACVTAIHQVRFQDMKFLRVLVLELVYKREDESTTEAIVDLNVICKLLLLRYLKIHSEIEVKLPHQIRMLQHLETLEINRFVRSGLAMPSDLAKLPRLSYLSILPYMAGGLPDNVGTMTQLRSLAFFVLEENSLDSIKSLQHLTNVRELYVISTSGDSSGDDTEMSHMDVLQSSLSVLDCKLYLRAWSTWLPRVPRWVGRLKNIYGLELGVGEMSVDGLSVLAELPAMARLDLWIRNAPTESIVVAGTGFPVLKHLIFTCRALCLTFEVGAMPKLRWLDLEFNADGGGEGGFGNALVGVEHLTGLRVLSAKIGGFSTAAAEEPDERSAAISRLRDAINLHPCRPRVDISYTQGRYGLS</sequence>
<dbReference type="CDD" id="cd14798">
    <property type="entry name" value="RX-CC_like"/>
    <property type="match status" value="1"/>
</dbReference>
<dbReference type="SUPFAM" id="SSF52540">
    <property type="entry name" value="P-loop containing nucleoside triphosphate hydrolases"/>
    <property type="match status" value="1"/>
</dbReference>
<dbReference type="FunFam" id="1.10.10.10:FF:000322">
    <property type="entry name" value="Probable disease resistance protein At1g63360"/>
    <property type="match status" value="1"/>
</dbReference>
<dbReference type="GO" id="GO:0043531">
    <property type="term" value="F:ADP binding"/>
    <property type="evidence" value="ECO:0007669"/>
    <property type="project" value="InterPro"/>
</dbReference>
<dbReference type="InterPro" id="IPR044974">
    <property type="entry name" value="Disease_R_plants"/>
</dbReference>
<feature type="domain" description="Disease resistance N-terminal" evidence="8">
    <location>
        <begin position="46"/>
        <end position="132"/>
    </location>
</feature>
<evidence type="ECO:0000256" key="6">
    <source>
        <dbReference type="ARBA" id="ARBA00023054"/>
    </source>
</evidence>
<dbReference type="Pfam" id="PF00931">
    <property type="entry name" value="NB-ARC"/>
    <property type="match status" value="1"/>
</dbReference>
<feature type="domain" description="Disease resistance R13L4/SHOC-2-like LRR" evidence="10">
    <location>
        <begin position="589"/>
        <end position="938"/>
    </location>
</feature>
<dbReference type="InterPro" id="IPR042197">
    <property type="entry name" value="Apaf_helical"/>
</dbReference>
<evidence type="ECO:0000256" key="1">
    <source>
        <dbReference type="ARBA" id="ARBA00008894"/>
    </source>
</evidence>
<dbReference type="InterPro" id="IPR038005">
    <property type="entry name" value="RX-like_CC"/>
</dbReference>
<dbReference type="Proteomes" id="UP000479710">
    <property type="component" value="Unassembled WGS sequence"/>
</dbReference>
<comment type="similarity">
    <text evidence="1">Belongs to the disease resistance NB-LRR family.</text>
</comment>
<dbReference type="InterPro" id="IPR055414">
    <property type="entry name" value="LRR_R13L4/SHOC2-like"/>
</dbReference>
<dbReference type="Gene3D" id="1.20.5.4130">
    <property type="match status" value="1"/>
</dbReference>
<dbReference type="SUPFAM" id="SSF52058">
    <property type="entry name" value="L domain-like"/>
    <property type="match status" value="1"/>
</dbReference>
<dbReference type="InterPro" id="IPR032675">
    <property type="entry name" value="LRR_dom_sf"/>
</dbReference>
<keyword evidence="4" id="KW-0547">Nucleotide-binding</keyword>
<reference evidence="11 12" key="1">
    <citation type="submission" date="2019-11" db="EMBL/GenBank/DDBJ databases">
        <title>Whole genome sequence of Oryza granulata.</title>
        <authorList>
            <person name="Li W."/>
        </authorList>
    </citation>
    <scope>NUCLEOTIDE SEQUENCE [LARGE SCALE GENOMIC DNA]</scope>
    <source>
        <strain evidence="12">cv. Menghai</strain>
        <tissue evidence="11">Leaf</tissue>
    </source>
</reference>
<dbReference type="EMBL" id="SPHZ02000001">
    <property type="protein sequence ID" value="KAF0933906.1"/>
    <property type="molecule type" value="Genomic_DNA"/>
</dbReference>
<dbReference type="InterPro" id="IPR027417">
    <property type="entry name" value="P-loop_NTPase"/>
</dbReference>
<evidence type="ECO:0000259" key="9">
    <source>
        <dbReference type="Pfam" id="PF23559"/>
    </source>
</evidence>
<dbReference type="OrthoDB" id="607034at2759"/>
<dbReference type="PANTHER" id="PTHR23155:SF906">
    <property type="entry name" value="OS08G0205100 PROTEIN"/>
    <property type="match status" value="1"/>
</dbReference>
<evidence type="ECO:0000259" key="10">
    <source>
        <dbReference type="Pfam" id="PF23598"/>
    </source>
</evidence>
<proteinExistence type="inferred from homology"/>
<evidence type="ECO:0000256" key="5">
    <source>
        <dbReference type="ARBA" id="ARBA00022821"/>
    </source>
</evidence>
<gene>
    <name evidence="11" type="ORF">E2562_020036</name>
</gene>
<evidence type="ECO:0000313" key="11">
    <source>
        <dbReference type="EMBL" id="KAF0933906.1"/>
    </source>
</evidence>
<evidence type="ECO:0000259" key="8">
    <source>
        <dbReference type="Pfam" id="PF18052"/>
    </source>
</evidence>
<dbReference type="AlphaFoldDB" id="A0A6G1FAC6"/>
<dbReference type="Pfam" id="PF23598">
    <property type="entry name" value="LRR_14"/>
    <property type="match status" value="1"/>
</dbReference>
<dbReference type="Gene3D" id="3.80.10.10">
    <property type="entry name" value="Ribonuclease Inhibitor"/>
    <property type="match status" value="1"/>
</dbReference>
<keyword evidence="12" id="KW-1185">Reference proteome</keyword>
<evidence type="ECO:0000256" key="2">
    <source>
        <dbReference type="ARBA" id="ARBA00022614"/>
    </source>
</evidence>
<dbReference type="InterPro" id="IPR058922">
    <property type="entry name" value="WHD_DRP"/>
</dbReference>
<comment type="caution">
    <text evidence="11">The sequence shown here is derived from an EMBL/GenBank/DDBJ whole genome shotgun (WGS) entry which is preliminary data.</text>
</comment>
<keyword evidence="2" id="KW-0433">Leucine-rich repeat</keyword>
<dbReference type="Pfam" id="PF18052">
    <property type="entry name" value="Rx_N"/>
    <property type="match status" value="1"/>
</dbReference>
<dbReference type="InterPro" id="IPR041118">
    <property type="entry name" value="Rx_N"/>
</dbReference>
<evidence type="ECO:0000259" key="7">
    <source>
        <dbReference type="Pfam" id="PF00931"/>
    </source>
</evidence>
<dbReference type="Pfam" id="PF23559">
    <property type="entry name" value="WHD_DRP"/>
    <property type="match status" value="1"/>
</dbReference>
<dbReference type="GO" id="GO:0009626">
    <property type="term" value="P:plant-type hypersensitive response"/>
    <property type="evidence" value="ECO:0007669"/>
    <property type="project" value="UniProtKB-ARBA"/>
</dbReference>